<feature type="compositionally biased region" description="Basic and acidic residues" evidence="1">
    <location>
        <begin position="1"/>
        <end position="27"/>
    </location>
</feature>
<comment type="caution">
    <text evidence="2">The sequence shown here is derived from an EMBL/GenBank/DDBJ whole genome shotgun (WGS) entry which is preliminary data.</text>
</comment>
<dbReference type="EMBL" id="JBHMCG010000161">
    <property type="protein sequence ID" value="MFB9578041.1"/>
    <property type="molecule type" value="Genomic_DNA"/>
</dbReference>
<evidence type="ECO:0000313" key="2">
    <source>
        <dbReference type="EMBL" id="MFB9578041.1"/>
    </source>
</evidence>
<accession>A0ABV5RLS3</accession>
<evidence type="ECO:0000313" key="3">
    <source>
        <dbReference type="Proteomes" id="UP001589710"/>
    </source>
</evidence>
<gene>
    <name evidence="2" type="ORF">ACFFTL_38685</name>
</gene>
<proteinExistence type="predicted"/>
<protein>
    <submittedName>
        <fullName evidence="2">Uncharacterized protein</fullName>
    </submittedName>
</protein>
<feature type="region of interest" description="Disordered" evidence="1">
    <location>
        <begin position="1"/>
        <end position="41"/>
    </location>
</feature>
<organism evidence="2 3">
    <name type="scientific">Streptomyces yanii</name>
    <dbReference type="NCBI Taxonomy" id="78510"/>
    <lineage>
        <taxon>Bacteria</taxon>
        <taxon>Bacillati</taxon>
        <taxon>Actinomycetota</taxon>
        <taxon>Actinomycetes</taxon>
        <taxon>Kitasatosporales</taxon>
        <taxon>Streptomycetaceae</taxon>
        <taxon>Streptomyces</taxon>
    </lineage>
</organism>
<dbReference type="Proteomes" id="UP001589710">
    <property type="component" value="Unassembled WGS sequence"/>
</dbReference>
<evidence type="ECO:0000256" key="1">
    <source>
        <dbReference type="SAM" id="MobiDB-lite"/>
    </source>
</evidence>
<sequence>MRAPVRGREGELAFIEERLDSPARREAGSSVSKAPRAAARP</sequence>
<dbReference type="RefSeq" id="WP_345511404.1">
    <property type="nucleotide sequence ID" value="NZ_BAAAXD010000011.1"/>
</dbReference>
<name>A0ABV5RLS3_9ACTN</name>
<reference evidence="2 3" key="1">
    <citation type="submission" date="2024-09" db="EMBL/GenBank/DDBJ databases">
        <authorList>
            <person name="Sun Q."/>
            <person name="Mori K."/>
        </authorList>
    </citation>
    <scope>NUCLEOTIDE SEQUENCE [LARGE SCALE GENOMIC DNA]</scope>
    <source>
        <strain evidence="2 3">JCM 3331</strain>
    </source>
</reference>
<keyword evidence="3" id="KW-1185">Reference proteome</keyword>